<dbReference type="Proteomes" id="UP001266099">
    <property type="component" value="Unassembled WGS sequence"/>
</dbReference>
<feature type="transmembrane region" description="Helical" evidence="6">
    <location>
        <begin position="327"/>
        <end position="348"/>
    </location>
</feature>
<dbReference type="SUPFAM" id="SSF82866">
    <property type="entry name" value="Multidrug efflux transporter AcrB transmembrane domain"/>
    <property type="match status" value="2"/>
</dbReference>
<name>A0ABU1T089_9ACTO</name>
<feature type="domain" description="Membrane transport protein MMPL" evidence="7">
    <location>
        <begin position="170"/>
        <end position="472"/>
    </location>
</feature>
<dbReference type="PANTHER" id="PTHR33406">
    <property type="entry name" value="MEMBRANE PROTEIN MJ1562-RELATED"/>
    <property type="match status" value="1"/>
</dbReference>
<feature type="transmembrane region" description="Helical" evidence="6">
    <location>
        <begin position="746"/>
        <end position="766"/>
    </location>
</feature>
<evidence type="ECO:0000313" key="8">
    <source>
        <dbReference type="EMBL" id="MDR6938743.1"/>
    </source>
</evidence>
<keyword evidence="3 6" id="KW-0812">Transmembrane</keyword>
<feature type="transmembrane region" description="Helical" evidence="6">
    <location>
        <begin position="282"/>
        <end position="315"/>
    </location>
</feature>
<feature type="transmembrane region" description="Helical" evidence="6">
    <location>
        <begin position="664"/>
        <end position="682"/>
    </location>
</feature>
<dbReference type="InterPro" id="IPR050545">
    <property type="entry name" value="Mycobact_MmpL"/>
</dbReference>
<keyword evidence="5 6" id="KW-0472">Membrane</keyword>
<evidence type="ECO:0000313" key="9">
    <source>
        <dbReference type="Proteomes" id="UP001266099"/>
    </source>
</evidence>
<feature type="transmembrane region" description="Helical" evidence="6">
    <location>
        <begin position="630"/>
        <end position="652"/>
    </location>
</feature>
<dbReference type="RefSeq" id="WP_309954793.1">
    <property type="nucleotide sequence ID" value="NZ_JAVDUJ010000001.1"/>
</dbReference>
<comment type="caution">
    <text evidence="8">The sequence shown here is derived from an EMBL/GenBank/DDBJ whole genome shotgun (WGS) entry which is preliminary data.</text>
</comment>
<evidence type="ECO:0000259" key="7">
    <source>
        <dbReference type="Pfam" id="PF03176"/>
    </source>
</evidence>
<gene>
    <name evidence="8" type="ORF">J2S36_000286</name>
</gene>
<evidence type="ECO:0000256" key="6">
    <source>
        <dbReference type="SAM" id="Phobius"/>
    </source>
</evidence>
<evidence type="ECO:0000256" key="3">
    <source>
        <dbReference type="ARBA" id="ARBA00022692"/>
    </source>
</evidence>
<keyword evidence="4 6" id="KW-1133">Transmembrane helix</keyword>
<evidence type="ECO:0000256" key="4">
    <source>
        <dbReference type="ARBA" id="ARBA00022989"/>
    </source>
</evidence>
<evidence type="ECO:0000256" key="2">
    <source>
        <dbReference type="ARBA" id="ARBA00022475"/>
    </source>
</evidence>
<proteinExistence type="predicted"/>
<keyword evidence="9" id="KW-1185">Reference proteome</keyword>
<feature type="transmembrane region" description="Helical" evidence="6">
    <location>
        <begin position="772"/>
        <end position="791"/>
    </location>
</feature>
<organism evidence="8 9">
    <name type="scientific">Arcanobacterium hippocoleae</name>
    <dbReference type="NCBI Taxonomy" id="149017"/>
    <lineage>
        <taxon>Bacteria</taxon>
        <taxon>Bacillati</taxon>
        <taxon>Actinomycetota</taxon>
        <taxon>Actinomycetes</taxon>
        <taxon>Actinomycetales</taxon>
        <taxon>Actinomycetaceae</taxon>
        <taxon>Arcanobacterium</taxon>
    </lineage>
</organism>
<evidence type="ECO:0000256" key="1">
    <source>
        <dbReference type="ARBA" id="ARBA00004651"/>
    </source>
</evidence>
<feature type="transmembrane region" description="Helical" evidence="6">
    <location>
        <begin position="698"/>
        <end position="720"/>
    </location>
</feature>
<evidence type="ECO:0000256" key="5">
    <source>
        <dbReference type="ARBA" id="ARBA00023136"/>
    </source>
</evidence>
<comment type="subcellular location">
    <subcellularLocation>
        <location evidence="1">Cell membrane</location>
        <topology evidence="1">Multi-pass membrane protein</topology>
    </subcellularLocation>
</comment>
<keyword evidence="2" id="KW-1003">Cell membrane</keyword>
<reference evidence="8 9" key="1">
    <citation type="submission" date="2023-07" db="EMBL/GenBank/DDBJ databases">
        <title>Sequencing the genomes of 1000 actinobacteria strains.</title>
        <authorList>
            <person name="Klenk H.-P."/>
        </authorList>
    </citation>
    <scope>NUCLEOTIDE SEQUENCE [LARGE SCALE GENOMIC DNA]</scope>
    <source>
        <strain evidence="8 9">DSM 15539</strain>
    </source>
</reference>
<feature type="transmembrane region" description="Helical" evidence="6">
    <location>
        <begin position="14"/>
        <end position="35"/>
    </location>
</feature>
<feature type="transmembrane region" description="Helical" evidence="6">
    <location>
        <begin position="395"/>
        <end position="412"/>
    </location>
</feature>
<dbReference type="Gene3D" id="1.20.1640.10">
    <property type="entry name" value="Multidrug efflux transporter AcrB transmembrane domain"/>
    <property type="match status" value="2"/>
</dbReference>
<feature type="transmembrane region" description="Helical" evidence="6">
    <location>
        <begin position="424"/>
        <end position="448"/>
    </location>
</feature>
<dbReference type="EMBL" id="JAVDUJ010000001">
    <property type="protein sequence ID" value="MDR6938743.1"/>
    <property type="molecule type" value="Genomic_DNA"/>
</dbReference>
<feature type="transmembrane region" description="Helical" evidence="6">
    <location>
        <begin position="491"/>
        <end position="508"/>
    </location>
</feature>
<accession>A0ABU1T089</accession>
<sequence length="821" mass="88281">MFTFLGKSVAKRPLVYVILWCVLLVLGFTAALSGFGQGNLFQRIESSSSLVPGSESDIVAKKTSSEESGEKITAIIQGVSLQESKNALLELNQQIAEIENVAQVLDPIKIDEKFKAELAKEEEKALQETINNAQPQITAAITQTLAAQKTQLQLLPSSLREQTEAQIKAKVRAEITAQITAKVKSEFAAKTADLKNPAADFMPENDGNAATGYAMLVELAPGIHPAAHAAVVSSFQQYQQVLRAHGMKYAVVEIVSKTVIQDVILQQVAADLIHGEIAGLPIALLLMILVFGGILAAGLPLAGALTAIGIAMGLIWSITFVTNVDSFVLNILSITGLALSIDYGLLVVSRYREIIQGKLGQIAFTPAELKQRKTQIMPLIRDAVSETVLTAGRTVSFSAITIAVSIAGLFLIKAPMIQIIGTGGVLVTLFAVLTAVTLVPACIVLLGIRLLQPSPLSRIPGISFLFRHLGDASEKRGIFSALAAWVHARPWRVLIAVTAILMISAMPIKDLRMRSNFVEYVPQDTPVAAAMEEIKTHYPLFQTPDITIYAETTSANTSDLIAEIQEMDHVQRVSEPNNFDSGVNISIYTDAADAVGKEVTDLVHQIRALDLGFPVYVGGSAAMQLDFTQAIIAGAPAAAIVIISAVFVLLFLLTGSLIVPLKALLINTLSLVSSTGIALFIFENGLFGMPVSHGLETFVVACAAAFGFGLAMDYEVFLIARIKEYWDLGMSNDAAVERGLQQSGRIITAAAAIIIAVFIGFSLGELMPVKQIGVVLAVIVFVDATLVRMLLVPSLMTLMGKWNWWAPKPLLKFYEKFKLVH</sequence>
<dbReference type="PANTHER" id="PTHR33406:SF13">
    <property type="entry name" value="MEMBRANE PROTEIN YDFJ"/>
    <property type="match status" value="1"/>
</dbReference>
<dbReference type="InterPro" id="IPR004869">
    <property type="entry name" value="MMPL_dom"/>
</dbReference>
<dbReference type="Pfam" id="PF03176">
    <property type="entry name" value="MMPL"/>
    <property type="match status" value="2"/>
</dbReference>
<protein>
    <submittedName>
        <fullName evidence="8">RND superfamily putative drug exporter</fullName>
    </submittedName>
</protein>
<feature type="domain" description="Membrane transport protein MMPL" evidence="7">
    <location>
        <begin position="589"/>
        <end position="808"/>
    </location>
</feature>